<accession>Q98RE5</accession>
<dbReference type="Gene3D" id="3.40.50.300">
    <property type="entry name" value="P-loop containing nucleotide triphosphate hydrolases"/>
    <property type="match status" value="1"/>
</dbReference>
<dbReference type="KEGG" id="mpu:MYPU_0640"/>
<protein>
    <submittedName>
        <fullName evidence="3">ABC TRANSPORTER ATP-BINDING PROTEIN</fullName>
    </submittedName>
</protein>
<keyword evidence="3" id="KW-0547">Nucleotide-binding</keyword>
<dbReference type="RefSeq" id="WP_010924868.1">
    <property type="nucleotide sequence ID" value="NC_002771.1"/>
</dbReference>
<proteinExistence type="predicted"/>
<dbReference type="InterPro" id="IPR017871">
    <property type="entry name" value="ABC_transporter-like_CS"/>
</dbReference>
<evidence type="ECO:0000313" key="4">
    <source>
        <dbReference type="Proteomes" id="UP000000528"/>
    </source>
</evidence>
<gene>
    <name evidence="3" type="ordered locus">MYPU_0640</name>
</gene>
<evidence type="ECO:0000256" key="1">
    <source>
        <dbReference type="ARBA" id="ARBA00022448"/>
    </source>
</evidence>
<dbReference type="PIR" id="H90519">
    <property type="entry name" value="H90519"/>
</dbReference>
<evidence type="ECO:0000313" key="3">
    <source>
        <dbReference type="EMBL" id="CAC13237.1"/>
    </source>
</evidence>
<dbReference type="AlphaFoldDB" id="Q98RE5"/>
<dbReference type="EMBL" id="AL445563">
    <property type="protein sequence ID" value="CAC13237.1"/>
    <property type="molecule type" value="Genomic_DNA"/>
</dbReference>
<dbReference type="InterPro" id="IPR027417">
    <property type="entry name" value="P-loop_NTPase"/>
</dbReference>
<dbReference type="PROSITE" id="PS50893">
    <property type="entry name" value="ABC_TRANSPORTER_2"/>
    <property type="match status" value="1"/>
</dbReference>
<dbReference type="SUPFAM" id="SSF52540">
    <property type="entry name" value="P-loop containing nucleoside triphosphate hydrolases"/>
    <property type="match status" value="1"/>
</dbReference>
<dbReference type="Pfam" id="PF00005">
    <property type="entry name" value="ABC_tran"/>
    <property type="match status" value="1"/>
</dbReference>
<keyword evidence="1" id="KW-0813">Transport</keyword>
<sequence>MIKITNLNKNFNNRILFNDFNLELDSNKLIFITGPSGSGKTTLLNMIGNIVLPDSGKITYLEKDKEYSLINNKNNVKIGIVFQAFNLLNNLSAFDNLSIAQQINGREIEKHKINSPLENFDLDKEKKILAKNLSSGQQQRLAFLRSLVLENDILLADEPTGNLDS</sequence>
<dbReference type="HOGENOM" id="CLU_000604_1_22_14"/>
<dbReference type="BioCyc" id="MPUL272635:G1GT6-66-MONOMER"/>
<dbReference type="InterPro" id="IPR003439">
    <property type="entry name" value="ABC_transporter-like_ATP-bd"/>
</dbReference>
<dbReference type="eggNOG" id="COG1136">
    <property type="taxonomic scope" value="Bacteria"/>
</dbReference>
<dbReference type="GO" id="GO:0005524">
    <property type="term" value="F:ATP binding"/>
    <property type="evidence" value="ECO:0007669"/>
    <property type="project" value="UniProtKB-KW"/>
</dbReference>
<dbReference type="STRING" id="272635.gene:17576644"/>
<dbReference type="PANTHER" id="PTHR42781">
    <property type="entry name" value="SPERMIDINE/PUTRESCINE IMPORT ATP-BINDING PROTEIN POTA"/>
    <property type="match status" value="1"/>
</dbReference>
<feature type="domain" description="ABC transporter" evidence="2">
    <location>
        <begin position="2"/>
        <end position="165"/>
    </location>
</feature>
<dbReference type="PANTHER" id="PTHR42781:SF9">
    <property type="entry name" value="AMINO ACID ABC TRANSPORTER, ATP-BINDING PROTEIN-RELATED"/>
    <property type="match status" value="1"/>
</dbReference>
<evidence type="ECO:0000259" key="2">
    <source>
        <dbReference type="PROSITE" id="PS50893"/>
    </source>
</evidence>
<dbReference type="PROSITE" id="PS00211">
    <property type="entry name" value="ABC_TRANSPORTER_1"/>
    <property type="match status" value="1"/>
</dbReference>
<dbReference type="InterPro" id="IPR050093">
    <property type="entry name" value="ABC_SmlMolc_Importer"/>
</dbReference>
<reference evidence="3 4" key="1">
    <citation type="journal article" date="2001" name="Nucleic Acids Res.">
        <title>The complete genome sequence of the murine respiratory pathogen Mycoplasma pulmonis.</title>
        <authorList>
            <person name="Chambaud I."/>
            <person name="Heilig R."/>
            <person name="Ferris S."/>
            <person name="Barbe V."/>
            <person name="Samson D."/>
            <person name="Galisson F."/>
            <person name="Moszer I."/>
            <person name="Dybvig K."/>
            <person name="Wroblewski H."/>
            <person name="Viari A."/>
            <person name="Rocha E.P.C."/>
            <person name="Blanchard A."/>
        </authorList>
    </citation>
    <scope>NUCLEOTIDE SEQUENCE [LARGE SCALE GENOMIC DNA]</scope>
    <source>
        <strain evidence="3 4">UAB CTIP</strain>
    </source>
</reference>
<dbReference type="Proteomes" id="UP000000528">
    <property type="component" value="Chromosome"/>
</dbReference>
<name>Q98RE5_MYCPU</name>
<organism evidence="4">
    <name type="scientific">Mycoplasmopsis pulmonis (strain UAB CTIP)</name>
    <name type="common">Mycoplasma pulmonis</name>
    <dbReference type="NCBI Taxonomy" id="272635"/>
    <lineage>
        <taxon>Bacteria</taxon>
        <taxon>Bacillati</taxon>
        <taxon>Mycoplasmatota</taxon>
        <taxon>Mycoplasmoidales</taxon>
        <taxon>Metamycoplasmataceae</taxon>
        <taxon>Mycoplasmopsis</taxon>
    </lineage>
</organism>
<keyword evidence="3" id="KW-0067">ATP-binding</keyword>
<dbReference type="GO" id="GO:0016887">
    <property type="term" value="F:ATP hydrolysis activity"/>
    <property type="evidence" value="ECO:0007669"/>
    <property type="project" value="InterPro"/>
</dbReference>
<keyword evidence="4" id="KW-1185">Reference proteome</keyword>